<sequence>MAELRDQLSQYIGFEPNEIRLLITKEDRQVFHEIIADQKKMTDIVMDNYQFLLQHGHNACTASQAEKILINPPEDLPEKLLAHIEKRFKEVPLAPGKDQINPSQPEVLPAITALKNVVHDREAKPNSFEVLEGDKGGSLRDRDQEKIGRKKLKSKSALALPTSSTNQQTPTNLNNLDINKEELDALYEKMVKKSKKNIANVKNILKR</sequence>
<evidence type="ECO:0000313" key="3">
    <source>
        <dbReference type="Proteomes" id="UP000789901"/>
    </source>
</evidence>
<reference evidence="2 3" key="1">
    <citation type="submission" date="2021-06" db="EMBL/GenBank/DDBJ databases">
        <authorList>
            <person name="Kallberg Y."/>
            <person name="Tangrot J."/>
            <person name="Rosling A."/>
        </authorList>
    </citation>
    <scope>NUCLEOTIDE SEQUENCE [LARGE SCALE GENOMIC DNA]</scope>
    <source>
        <strain evidence="2 3">120-4 pot B 10/14</strain>
    </source>
</reference>
<name>A0ABN7VKZ0_GIGMA</name>
<evidence type="ECO:0000313" key="2">
    <source>
        <dbReference type="EMBL" id="CAG8782165.1"/>
    </source>
</evidence>
<dbReference type="EMBL" id="CAJVQB010016964">
    <property type="protein sequence ID" value="CAG8782165.1"/>
    <property type="molecule type" value="Genomic_DNA"/>
</dbReference>
<organism evidence="2 3">
    <name type="scientific">Gigaspora margarita</name>
    <dbReference type="NCBI Taxonomy" id="4874"/>
    <lineage>
        <taxon>Eukaryota</taxon>
        <taxon>Fungi</taxon>
        <taxon>Fungi incertae sedis</taxon>
        <taxon>Mucoromycota</taxon>
        <taxon>Glomeromycotina</taxon>
        <taxon>Glomeromycetes</taxon>
        <taxon>Diversisporales</taxon>
        <taxon>Gigasporaceae</taxon>
        <taxon>Gigaspora</taxon>
    </lineage>
</organism>
<proteinExistence type="predicted"/>
<accession>A0ABN7VKZ0</accession>
<keyword evidence="3" id="KW-1185">Reference proteome</keyword>
<protein>
    <submittedName>
        <fullName evidence="2">30599_t:CDS:1</fullName>
    </submittedName>
</protein>
<feature type="region of interest" description="Disordered" evidence="1">
    <location>
        <begin position="128"/>
        <end position="172"/>
    </location>
</feature>
<gene>
    <name evidence="2" type="ORF">GMARGA_LOCUS19890</name>
</gene>
<comment type="caution">
    <text evidence="2">The sequence shown here is derived from an EMBL/GenBank/DDBJ whole genome shotgun (WGS) entry which is preliminary data.</text>
</comment>
<feature type="compositionally biased region" description="Low complexity" evidence="1">
    <location>
        <begin position="155"/>
        <end position="172"/>
    </location>
</feature>
<evidence type="ECO:0000256" key="1">
    <source>
        <dbReference type="SAM" id="MobiDB-lite"/>
    </source>
</evidence>
<feature type="compositionally biased region" description="Basic and acidic residues" evidence="1">
    <location>
        <begin position="132"/>
        <end position="147"/>
    </location>
</feature>
<dbReference type="Proteomes" id="UP000789901">
    <property type="component" value="Unassembled WGS sequence"/>
</dbReference>